<evidence type="ECO:0000256" key="7">
    <source>
        <dbReference type="ARBA" id="ARBA00044529"/>
    </source>
</evidence>
<evidence type="ECO:0000313" key="12">
    <source>
        <dbReference type="Proteomes" id="UP000701801"/>
    </source>
</evidence>
<feature type="domain" description="XLF-like N-terminal" evidence="9">
    <location>
        <begin position="3"/>
        <end position="124"/>
    </location>
</feature>
<dbReference type="GO" id="GO:0032807">
    <property type="term" value="C:DNA ligase IV complex"/>
    <property type="evidence" value="ECO:0007669"/>
    <property type="project" value="TreeGrafter"/>
</dbReference>
<evidence type="ECO:0000256" key="5">
    <source>
        <dbReference type="ARBA" id="ARBA00023242"/>
    </source>
</evidence>
<dbReference type="OrthoDB" id="2155935at2759"/>
<keyword evidence="5" id="KW-0539">Nucleus</keyword>
<name>A0A9N9Q6Z6_9HELO</name>
<dbReference type="Gene3D" id="2.170.210.10">
    <property type="entry name" value="DNA double-strand break repair and VJ recombination XRCC4, N-terminal"/>
    <property type="match status" value="1"/>
</dbReference>
<evidence type="ECO:0000256" key="6">
    <source>
        <dbReference type="ARBA" id="ARBA00025747"/>
    </source>
</evidence>
<reference evidence="11" key="1">
    <citation type="submission" date="2021-07" db="EMBL/GenBank/DDBJ databases">
        <authorList>
            <person name="Durling M."/>
        </authorList>
    </citation>
    <scope>NUCLEOTIDE SEQUENCE</scope>
</reference>
<dbReference type="GO" id="GO:0006303">
    <property type="term" value="P:double-strand break repair via nonhomologous end joining"/>
    <property type="evidence" value="ECO:0007669"/>
    <property type="project" value="UniProtKB-ARBA"/>
</dbReference>
<keyword evidence="3" id="KW-0238">DNA-binding</keyword>
<comment type="caution">
    <text evidence="11">The sequence shown here is derived from an EMBL/GenBank/DDBJ whole genome shotgun (WGS) entry which is preliminary data.</text>
</comment>
<evidence type="ECO:0000256" key="3">
    <source>
        <dbReference type="ARBA" id="ARBA00023125"/>
    </source>
</evidence>
<dbReference type="Proteomes" id="UP000701801">
    <property type="component" value="Unassembled WGS sequence"/>
</dbReference>
<feature type="compositionally biased region" description="Basic and acidic residues" evidence="8">
    <location>
        <begin position="444"/>
        <end position="456"/>
    </location>
</feature>
<feature type="compositionally biased region" description="Low complexity" evidence="8">
    <location>
        <begin position="351"/>
        <end position="368"/>
    </location>
</feature>
<keyword evidence="4" id="KW-0234">DNA repair</keyword>
<proteinExistence type="inferred from homology"/>
<sequence>MAWQPLRALPPANSQLPPLLISFAFPSNDSYVVLLTDLTNLWSESLSEREIIRRSQEEGTSIDPSSVDQLGILLEKIKLGLEGANGTTAALTINTDDDRPFMTLDLKVPLPGGLMPLEWPIRLSAASQTQLAARFVIPLIGAQQARMQDVKSLAEALRDKDHVIQKLLDRLEYQGTSLGEVFPQAAGKSGRKIDRKTAEERVKALGQFNLASWNRISKRELSHDTVTLLSEVFRRHGSDEEFVIEAGSENEGAEEEEAWWEDIRGATVNLENGKISTNRGRSKVKPKSPVKTSPKPPKRELSPDMNDASDGNNDFQTQELPNHPKTNGAQRAATEKAAEPSADSDDDDLDAPSQLSKIPDSFPISQPRISPPPSRKSQEAQETSGKDNPRNQNTDDDQPVKPMKKTLGGVGRKKASVPKANIGNSSTDDDEPVIKPNKILGKFGSKEAQSESRIEQEDLPPTSPPEPASETATEDEGPLSPKEIQKKAPDVSDDSETASSVPSSPAAPKSKGGLGRVGGNKKGKVGQIGGSKAPAKDSTSYSEGGDESGPKSTTPAKKKLGKVGGHKKEASSLTAAASQRTGTPDRGRPVAGVKREATPEVRETSEERADKKRLEIKRQLEAKAKAPPAKKKRKF</sequence>
<accession>A0A9N9Q6Z6</accession>
<dbReference type="Pfam" id="PF09302">
    <property type="entry name" value="XLF"/>
    <property type="match status" value="1"/>
</dbReference>
<evidence type="ECO:0000256" key="1">
    <source>
        <dbReference type="ARBA" id="ARBA00004123"/>
    </source>
</evidence>
<evidence type="ECO:0000256" key="2">
    <source>
        <dbReference type="ARBA" id="ARBA00022763"/>
    </source>
</evidence>
<protein>
    <recommendedName>
        <fullName evidence="7">Non-homologous end-joining factor 1</fullName>
    </recommendedName>
</protein>
<feature type="compositionally biased region" description="Basic residues" evidence="8">
    <location>
        <begin position="556"/>
        <end position="565"/>
    </location>
</feature>
<keyword evidence="2" id="KW-0227">DNA damage</keyword>
<dbReference type="Pfam" id="PF21928">
    <property type="entry name" value="XLF_CC"/>
    <property type="match status" value="1"/>
</dbReference>
<dbReference type="PANTHER" id="PTHR32235">
    <property type="entry name" value="NON-HOMOLOGOUS END-JOINING FACTOR 1"/>
    <property type="match status" value="1"/>
</dbReference>
<comment type="subcellular location">
    <subcellularLocation>
        <location evidence="1">Nucleus</location>
    </subcellularLocation>
</comment>
<dbReference type="InterPro" id="IPR038051">
    <property type="entry name" value="XRCC4-like_N_sf"/>
</dbReference>
<organism evidence="11 12">
    <name type="scientific">Hymenoscyphus albidus</name>
    <dbReference type="NCBI Taxonomy" id="595503"/>
    <lineage>
        <taxon>Eukaryota</taxon>
        <taxon>Fungi</taxon>
        <taxon>Dikarya</taxon>
        <taxon>Ascomycota</taxon>
        <taxon>Pezizomycotina</taxon>
        <taxon>Leotiomycetes</taxon>
        <taxon>Helotiales</taxon>
        <taxon>Helotiaceae</taxon>
        <taxon>Hymenoscyphus</taxon>
    </lineage>
</organism>
<feature type="compositionally biased region" description="Low complexity" evidence="8">
    <location>
        <begin position="498"/>
        <end position="511"/>
    </location>
</feature>
<evidence type="ECO:0000259" key="10">
    <source>
        <dbReference type="Pfam" id="PF21928"/>
    </source>
</evidence>
<feature type="compositionally biased region" description="Polar residues" evidence="8">
    <location>
        <begin position="571"/>
        <end position="582"/>
    </location>
</feature>
<dbReference type="CDD" id="cd22285">
    <property type="entry name" value="HD_XLF_N"/>
    <property type="match status" value="1"/>
</dbReference>
<dbReference type="AlphaFoldDB" id="A0A9N9Q6Z6"/>
<evidence type="ECO:0000313" key="11">
    <source>
        <dbReference type="EMBL" id="CAG8977459.1"/>
    </source>
</evidence>
<dbReference type="GO" id="GO:0045027">
    <property type="term" value="F:DNA end binding"/>
    <property type="evidence" value="ECO:0007669"/>
    <property type="project" value="TreeGrafter"/>
</dbReference>
<comment type="similarity">
    <text evidence="6">Belongs to the XRCC4-XLF family. XLF subfamily.</text>
</comment>
<dbReference type="PANTHER" id="PTHR32235:SF1">
    <property type="entry name" value="NON-HOMOLOGOUS END-JOINING FACTOR 1"/>
    <property type="match status" value="1"/>
</dbReference>
<feature type="domain" description="XLF-like coiled-coil region" evidence="10">
    <location>
        <begin position="127"/>
        <end position="179"/>
    </location>
</feature>
<feature type="compositionally biased region" description="Basic and acidic residues" evidence="8">
    <location>
        <begin position="583"/>
        <end position="624"/>
    </location>
</feature>
<dbReference type="InterPro" id="IPR015381">
    <property type="entry name" value="XLF-like_N"/>
</dbReference>
<dbReference type="InterPro" id="IPR052287">
    <property type="entry name" value="NHEJ_factor"/>
</dbReference>
<dbReference type="EMBL" id="CAJVRM010000219">
    <property type="protein sequence ID" value="CAG8977459.1"/>
    <property type="molecule type" value="Genomic_DNA"/>
</dbReference>
<evidence type="ECO:0000259" key="9">
    <source>
        <dbReference type="Pfam" id="PF09302"/>
    </source>
</evidence>
<feature type="compositionally biased region" description="Polar residues" evidence="8">
    <location>
        <begin position="309"/>
        <end position="329"/>
    </location>
</feature>
<feature type="region of interest" description="Disordered" evidence="8">
    <location>
        <begin position="272"/>
        <end position="635"/>
    </location>
</feature>
<evidence type="ECO:0000256" key="8">
    <source>
        <dbReference type="SAM" id="MobiDB-lite"/>
    </source>
</evidence>
<feature type="compositionally biased region" description="Basic and acidic residues" evidence="8">
    <location>
        <begin position="376"/>
        <end position="389"/>
    </location>
</feature>
<keyword evidence="12" id="KW-1185">Reference proteome</keyword>
<dbReference type="InterPro" id="IPR053829">
    <property type="entry name" value="XLF-like_CC"/>
</dbReference>
<gene>
    <name evidence="11" type="ORF">HYALB_00011807</name>
</gene>
<evidence type="ECO:0000256" key="4">
    <source>
        <dbReference type="ARBA" id="ARBA00023204"/>
    </source>
</evidence>